<keyword evidence="3" id="KW-1185">Reference proteome</keyword>
<keyword evidence="1" id="KW-1133">Transmembrane helix</keyword>
<proteinExistence type="predicted"/>
<keyword evidence="1" id="KW-0812">Transmembrane</keyword>
<accession>A0A0F3GY07</accession>
<dbReference type="EMBL" id="LACI01000954">
    <property type="protein sequence ID" value="KJU85593.1"/>
    <property type="molecule type" value="Genomic_DNA"/>
</dbReference>
<comment type="caution">
    <text evidence="2">The sequence shown here is derived from an EMBL/GenBank/DDBJ whole genome shotgun (WGS) entry which is preliminary data.</text>
</comment>
<reference evidence="2 3" key="1">
    <citation type="submission" date="2015-02" db="EMBL/GenBank/DDBJ databases">
        <title>Single-cell genomics of uncultivated deep-branching MTB reveals a conserved set of magnetosome genes.</title>
        <authorList>
            <person name="Kolinko S."/>
            <person name="Richter M."/>
            <person name="Glockner F.O."/>
            <person name="Brachmann A."/>
            <person name="Schuler D."/>
        </authorList>
    </citation>
    <scope>NUCLEOTIDE SEQUENCE [LARGE SCALE GENOMIC DNA]</scope>
    <source>
        <strain evidence="2">TM-1</strain>
    </source>
</reference>
<evidence type="ECO:0000313" key="3">
    <source>
        <dbReference type="Proteomes" id="UP000033423"/>
    </source>
</evidence>
<name>A0A0F3GY07_9BACT</name>
<dbReference type="AlphaFoldDB" id="A0A0F3GY07"/>
<organism evidence="2 3">
    <name type="scientific">Candidatus Magnetobacterium bavaricum</name>
    <dbReference type="NCBI Taxonomy" id="29290"/>
    <lineage>
        <taxon>Bacteria</taxon>
        <taxon>Pseudomonadati</taxon>
        <taxon>Nitrospirota</taxon>
        <taxon>Thermodesulfovibrionia</taxon>
        <taxon>Thermodesulfovibrionales</taxon>
        <taxon>Candidatus Magnetobacteriaceae</taxon>
        <taxon>Candidatus Magnetobacterium</taxon>
    </lineage>
</organism>
<keyword evidence="1" id="KW-0472">Membrane</keyword>
<evidence type="ECO:0000256" key="1">
    <source>
        <dbReference type="SAM" id="Phobius"/>
    </source>
</evidence>
<sequence length="89" mass="10003">MYSLARSVKISDSVLFSLCAIASMILSFSRVSLIVVESVDIATSSFFFSITYKLQLIFNKLYYITNRKHCQLPDNVAGTRKKLIGCVVK</sequence>
<feature type="transmembrane region" description="Helical" evidence="1">
    <location>
        <begin position="12"/>
        <end position="35"/>
    </location>
</feature>
<protein>
    <submittedName>
        <fullName evidence="2">Membrane protein</fullName>
    </submittedName>
</protein>
<feature type="transmembrane region" description="Helical" evidence="1">
    <location>
        <begin position="41"/>
        <end position="58"/>
    </location>
</feature>
<evidence type="ECO:0000313" key="2">
    <source>
        <dbReference type="EMBL" id="KJU85593.1"/>
    </source>
</evidence>
<dbReference type="Proteomes" id="UP000033423">
    <property type="component" value="Unassembled WGS sequence"/>
</dbReference>
<gene>
    <name evidence="2" type="ORF">MBAV_002213</name>
</gene>